<dbReference type="AlphaFoldDB" id="A0A0M0JFB3"/>
<evidence type="ECO:0000313" key="2">
    <source>
        <dbReference type="Proteomes" id="UP000037460"/>
    </source>
</evidence>
<dbReference type="Proteomes" id="UP000037460">
    <property type="component" value="Unassembled WGS sequence"/>
</dbReference>
<name>A0A0M0JFB3_9EUKA</name>
<comment type="caution">
    <text evidence="1">The sequence shown here is derived from an EMBL/GenBank/DDBJ whole genome shotgun (WGS) entry which is preliminary data.</text>
</comment>
<keyword evidence="2" id="KW-1185">Reference proteome</keyword>
<organism evidence="1 2">
    <name type="scientific">Chrysochromulina tobinii</name>
    <dbReference type="NCBI Taxonomy" id="1460289"/>
    <lineage>
        <taxon>Eukaryota</taxon>
        <taxon>Haptista</taxon>
        <taxon>Haptophyta</taxon>
        <taxon>Prymnesiophyceae</taxon>
        <taxon>Prymnesiales</taxon>
        <taxon>Chrysochromulinaceae</taxon>
        <taxon>Chrysochromulina</taxon>
    </lineage>
</organism>
<sequence>MVFGPGDPLVSDDMLLSDVLPPTVGDEQRTHTPIYVKNLAALLVRAAAELPVDDGPTTSAVAAGKDRHLPRLRGGEILNAGDAHVPSSEIRALLLSCRAAPPRRPLHGLLPERIPLAIAWLLACCLEALDGLLCILLVTPLPWKALKLTRAALYYMCGAEFAFERDAYAALGMQPPFSFPDGVAADLTAYAAAKAATRAASPALALPFYDGATVVLTGGTAGLGIALLDELARHAATIFLVCRSRSKGTWASNAPFPAARSTF</sequence>
<dbReference type="SUPFAM" id="SSF51735">
    <property type="entry name" value="NAD(P)-binding Rossmann-fold domains"/>
    <property type="match status" value="1"/>
</dbReference>
<proteinExistence type="predicted"/>
<evidence type="ECO:0000313" key="1">
    <source>
        <dbReference type="EMBL" id="KOO25130.1"/>
    </source>
</evidence>
<reference evidence="2" key="1">
    <citation type="journal article" date="2015" name="PLoS Genet.">
        <title>Genome Sequence and Transcriptome Analyses of Chrysochromulina tobin: Metabolic Tools for Enhanced Algal Fitness in the Prominent Order Prymnesiales (Haptophyceae).</title>
        <authorList>
            <person name="Hovde B.T."/>
            <person name="Deodato C.R."/>
            <person name="Hunsperger H.M."/>
            <person name="Ryken S.A."/>
            <person name="Yost W."/>
            <person name="Jha R.K."/>
            <person name="Patterson J."/>
            <person name="Monnat R.J. Jr."/>
            <person name="Barlow S.B."/>
            <person name="Starkenburg S.R."/>
            <person name="Cattolico R.A."/>
        </authorList>
    </citation>
    <scope>NUCLEOTIDE SEQUENCE</scope>
    <source>
        <strain evidence="2">CCMP291</strain>
    </source>
</reference>
<protein>
    <submittedName>
        <fullName evidence="1">Uncharacterized protein</fullName>
    </submittedName>
</protein>
<accession>A0A0M0JFB3</accession>
<dbReference type="Gene3D" id="3.40.50.720">
    <property type="entry name" value="NAD(P)-binding Rossmann-like Domain"/>
    <property type="match status" value="1"/>
</dbReference>
<gene>
    <name evidence="1" type="ORF">Ctob_003819</name>
</gene>
<dbReference type="InterPro" id="IPR036291">
    <property type="entry name" value="NAD(P)-bd_dom_sf"/>
</dbReference>
<dbReference type="EMBL" id="JWZX01003015">
    <property type="protein sequence ID" value="KOO25130.1"/>
    <property type="molecule type" value="Genomic_DNA"/>
</dbReference>